<reference evidence="1 2" key="1">
    <citation type="journal article" date="2016" name="Mol. Biol. Evol.">
        <title>Comparative Genomics of Early-Diverging Mushroom-Forming Fungi Provides Insights into the Origins of Lignocellulose Decay Capabilities.</title>
        <authorList>
            <person name="Nagy L.G."/>
            <person name="Riley R."/>
            <person name="Tritt A."/>
            <person name="Adam C."/>
            <person name="Daum C."/>
            <person name="Floudas D."/>
            <person name="Sun H."/>
            <person name="Yadav J.S."/>
            <person name="Pangilinan J."/>
            <person name="Larsson K.H."/>
            <person name="Matsuura K."/>
            <person name="Barry K."/>
            <person name="Labutti K."/>
            <person name="Kuo R."/>
            <person name="Ohm R.A."/>
            <person name="Bhattacharya S.S."/>
            <person name="Shirouzu T."/>
            <person name="Yoshinaga Y."/>
            <person name="Martin F.M."/>
            <person name="Grigoriev I.V."/>
            <person name="Hibbett D.S."/>
        </authorList>
    </citation>
    <scope>NUCLEOTIDE SEQUENCE [LARGE SCALE GENOMIC DNA]</scope>
    <source>
        <strain evidence="1 2">HHB9708</strain>
    </source>
</reference>
<keyword evidence="2" id="KW-1185">Reference proteome</keyword>
<dbReference type="AlphaFoldDB" id="A0A164PN67"/>
<sequence length="262" mass="29928">MSYPSYPYYPSYPSYPSYPTIPIQYDTRQPDYNSRPFENGRTPTQLPLGTIGWTQDSVSYLMSSAMRRRVTNRYEVEEYEANQIMEYVRNARTAEYMASQQPPSLPFTSNYIQPGAARTYLLGVFPQPLRVFWHSDFGYLSLDNRRLAIFRLALDPTEMMPVTLLMPEAARAELQGIMYSHETRLPAPGERDLLAERTTTNNGGFSIVVRQGHRANQPAPVAGTPTQVDQNCYGPSRHTSRFNQSWNFNLCTQGLLRAIPCV</sequence>
<protein>
    <submittedName>
        <fullName evidence="1">Uncharacterized protein</fullName>
    </submittedName>
</protein>
<dbReference type="OrthoDB" id="2920816at2759"/>
<dbReference type="EMBL" id="KV419432">
    <property type="protein sequence ID" value="KZS88892.1"/>
    <property type="molecule type" value="Genomic_DNA"/>
</dbReference>
<evidence type="ECO:0000313" key="1">
    <source>
        <dbReference type="EMBL" id="KZS88892.1"/>
    </source>
</evidence>
<proteinExistence type="predicted"/>
<dbReference type="Proteomes" id="UP000076722">
    <property type="component" value="Unassembled WGS sequence"/>
</dbReference>
<organism evidence="1 2">
    <name type="scientific">Sistotremastrum niveocremeum HHB9708</name>
    <dbReference type="NCBI Taxonomy" id="1314777"/>
    <lineage>
        <taxon>Eukaryota</taxon>
        <taxon>Fungi</taxon>
        <taxon>Dikarya</taxon>
        <taxon>Basidiomycota</taxon>
        <taxon>Agaricomycotina</taxon>
        <taxon>Agaricomycetes</taxon>
        <taxon>Sistotremastrales</taxon>
        <taxon>Sistotremastraceae</taxon>
        <taxon>Sertulicium</taxon>
        <taxon>Sertulicium niveocremeum</taxon>
    </lineage>
</organism>
<accession>A0A164PN67</accession>
<gene>
    <name evidence="1" type="ORF">SISNIDRAFT_497751</name>
</gene>
<evidence type="ECO:0000313" key="2">
    <source>
        <dbReference type="Proteomes" id="UP000076722"/>
    </source>
</evidence>
<name>A0A164PN67_9AGAM</name>